<dbReference type="EMBL" id="CP119326">
    <property type="protein sequence ID" value="WEK39931.1"/>
    <property type="molecule type" value="Genomic_DNA"/>
</dbReference>
<protein>
    <submittedName>
        <fullName evidence="1">Uncharacterized protein</fullName>
    </submittedName>
</protein>
<dbReference type="Proteomes" id="UP001213664">
    <property type="component" value="Chromosome"/>
</dbReference>
<gene>
    <name evidence="1" type="ORF">P0Y50_15565</name>
</gene>
<organism evidence="1 2">
    <name type="scientific">Candidatus Brevundimonas colombiensis</name>
    <dbReference type="NCBI Taxonomy" id="3121376"/>
    <lineage>
        <taxon>Bacteria</taxon>
        <taxon>Pseudomonadati</taxon>
        <taxon>Pseudomonadota</taxon>
        <taxon>Alphaproteobacteria</taxon>
        <taxon>Caulobacterales</taxon>
        <taxon>Caulobacteraceae</taxon>
        <taxon>Brevundimonas</taxon>
    </lineage>
</organism>
<evidence type="ECO:0000313" key="1">
    <source>
        <dbReference type="EMBL" id="WEK39931.1"/>
    </source>
</evidence>
<proteinExistence type="predicted"/>
<name>A0AAJ5WZ50_9CAUL</name>
<accession>A0AAJ5WZ50</accession>
<reference evidence="1" key="1">
    <citation type="submission" date="2023-03" db="EMBL/GenBank/DDBJ databases">
        <title>Andean soil-derived lignocellulolytic bacterial consortium as a source of novel taxa and putative plastic-active enzymes.</title>
        <authorList>
            <person name="Diaz-Garcia L."/>
            <person name="Chuvochina M."/>
            <person name="Feuerriegel G."/>
            <person name="Bunk B."/>
            <person name="Sproer C."/>
            <person name="Streit W.R."/>
            <person name="Rodriguez L.M."/>
            <person name="Overmann J."/>
            <person name="Jimenez D.J."/>
        </authorList>
    </citation>
    <scope>NUCLEOTIDE SEQUENCE</scope>
    <source>
        <strain evidence="1">MAG 833</strain>
    </source>
</reference>
<evidence type="ECO:0000313" key="2">
    <source>
        <dbReference type="Proteomes" id="UP001213664"/>
    </source>
</evidence>
<dbReference type="AlphaFoldDB" id="A0AAJ5WZ50"/>
<sequence>MFMMVLGLAMTVSAAQQTATPTPSNSQVIYAVGGLARFEDNDRRLIVENERRDQIQRWRQVVINQRFELAEKLDRLIASGDCEAARDLAVRGRYADIREAVTKTCDARESPVPG</sequence>